<organism evidence="1">
    <name type="scientific">Staphylococcus phage HS06</name>
    <dbReference type="NCBI Taxonomy" id="3056400"/>
    <lineage>
        <taxon>Viruses</taxon>
    </lineage>
</organism>
<dbReference type="Gene3D" id="1.10.260.40">
    <property type="entry name" value="lambda repressor-like DNA-binding domains"/>
    <property type="match status" value="1"/>
</dbReference>
<protein>
    <submittedName>
        <fullName evidence="1">Transcription repressor</fullName>
    </submittedName>
</protein>
<evidence type="ECO:0000313" key="1">
    <source>
        <dbReference type="EMBL" id="WLJ25705.1"/>
    </source>
</evidence>
<dbReference type="EMBL" id="OQ890314">
    <property type="protein sequence ID" value="WLJ25705.1"/>
    <property type="molecule type" value="Genomic_DNA"/>
</dbReference>
<dbReference type="InterPro" id="IPR010982">
    <property type="entry name" value="Lambda_DNA-bd_dom_sf"/>
</dbReference>
<proteinExistence type="predicted"/>
<accession>A0AA50A6R3</accession>
<sequence>MTDKELIEKVESRRKEKGFNIREMGYKLGFSGPYYIKLRQGSRRITDNVRIVFIEFLNGERDDIQAEKYENENMNKAYKSGYNKAMKDLHDFLETKKD</sequence>
<dbReference type="SUPFAM" id="SSF47413">
    <property type="entry name" value="lambda repressor-like DNA-binding domains"/>
    <property type="match status" value="1"/>
</dbReference>
<dbReference type="GO" id="GO:0003677">
    <property type="term" value="F:DNA binding"/>
    <property type="evidence" value="ECO:0007669"/>
    <property type="project" value="InterPro"/>
</dbReference>
<name>A0AA50A6R3_9VIRU</name>
<reference evidence="1" key="1">
    <citation type="submission" date="2023-04" db="EMBL/GenBank/DDBJ databases">
        <title>The human skin virome in hidradenitis suppurativa patients.</title>
        <authorList>
            <person name="Jansen D."/>
        </authorList>
    </citation>
    <scope>NUCLEOTIDE SEQUENCE</scope>
    <source>
        <strain evidence="1">VC3_JansenPhageC</strain>
    </source>
</reference>